<dbReference type="EMBL" id="UOEM01000007">
    <property type="protein sequence ID" value="VAW10208.1"/>
    <property type="molecule type" value="Genomic_DNA"/>
</dbReference>
<evidence type="ECO:0000313" key="1">
    <source>
        <dbReference type="EMBL" id="VAW10208.1"/>
    </source>
</evidence>
<reference evidence="1" key="1">
    <citation type="submission" date="2018-06" db="EMBL/GenBank/DDBJ databases">
        <authorList>
            <person name="Zhirakovskaya E."/>
        </authorList>
    </citation>
    <scope>NUCLEOTIDE SEQUENCE</scope>
</reference>
<name>A0A3B0SXB0_9ZZZZ</name>
<sequence>MAVTADDLVIFDCDGVLVDTEPVANKLLARIVTDLGHRVSYEDCRRRFVGRMLEEIQSEIETAIGRKLGAGWCDGVRARTEAAFAEGIEAVPGITRQVKALIAAEIPLCVASSGKLSKMHVTLGQTDLLPLLGHVLYSAEMVGRGKPAPDLFFHAAAQMGVAPERCVVIEDSVFGVQAGVAAGMRVLGYAADPLTDDEALKVAGATVFHSMDDLPGLL</sequence>
<dbReference type="InterPro" id="IPR023214">
    <property type="entry name" value="HAD_sf"/>
</dbReference>
<accession>A0A3B0SXB0</accession>
<gene>
    <name evidence="1" type="ORF">MNBD_ALPHA09-2275</name>
</gene>
<dbReference type="PANTHER" id="PTHR18901">
    <property type="entry name" value="2-DEOXYGLUCOSE-6-PHOSPHATE PHOSPHATASE 2"/>
    <property type="match status" value="1"/>
</dbReference>
<dbReference type="AlphaFoldDB" id="A0A3B0SXB0"/>
<protein>
    <submittedName>
        <fullName evidence="1">Phosphatase YieH</fullName>
    </submittedName>
</protein>
<dbReference type="Pfam" id="PF00702">
    <property type="entry name" value="Hydrolase"/>
    <property type="match status" value="1"/>
</dbReference>
<dbReference type="InterPro" id="IPR006439">
    <property type="entry name" value="HAD-SF_hydro_IA"/>
</dbReference>
<dbReference type="SUPFAM" id="SSF56784">
    <property type="entry name" value="HAD-like"/>
    <property type="match status" value="1"/>
</dbReference>
<dbReference type="Gene3D" id="3.40.50.1000">
    <property type="entry name" value="HAD superfamily/HAD-like"/>
    <property type="match status" value="1"/>
</dbReference>
<dbReference type="NCBIfam" id="TIGR01509">
    <property type="entry name" value="HAD-SF-IA-v3"/>
    <property type="match status" value="1"/>
</dbReference>
<dbReference type="InterPro" id="IPR036412">
    <property type="entry name" value="HAD-like_sf"/>
</dbReference>
<proteinExistence type="predicted"/>
<dbReference type="CDD" id="cd07526">
    <property type="entry name" value="HAD_BPGM_like"/>
    <property type="match status" value="1"/>
</dbReference>
<dbReference type="InterPro" id="IPR023198">
    <property type="entry name" value="PGP-like_dom2"/>
</dbReference>
<dbReference type="PANTHER" id="PTHR18901:SF38">
    <property type="entry name" value="PSEUDOURIDINE-5'-PHOSPHATASE"/>
    <property type="match status" value="1"/>
</dbReference>
<dbReference type="Gene3D" id="1.10.150.240">
    <property type="entry name" value="Putative phosphatase, domain 2"/>
    <property type="match status" value="1"/>
</dbReference>
<dbReference type="SFLD" id="SFLDS00003">
    <property type="entry name" value="Haloacid_Dehalogenase"/>
    <property type="match status" value="1"/>
</dbReference>
<organism evidence="1">
    <name type="scientific">hydrothermal vent metagenome</name>
    <dbReference type="NCBI Taxonomy" id="652676"/>
    <lineage>
        <taxon>unclassified sequences</taxon>
        <taxon>metagenomes</taxon>
        <taxon>ecological metagenomes</taxon>
    </lineage>
</organism>
<dbReference type="SFLD" id="SFLDG01129">
    <property type="entry name" value="C1.5:_HAD__Beta-PGM__Phosphata"/>
    <property type="match status" value="1"/>
</dbReference>